<evidence type="ECO:0000313" key="4">
    <source>
        <dbReference type="Proteomes" id="UP001388259"/>
    </source>
</evidence>
<comment type="caution">
    <text evidence="2">The sequence shown here is derived from an EMBL/GenBank/DDBJ whole genome shotgun (WGS) entry which is preliminary data.</text>
</comment>
<name>A0AB35YRQ4_9FLAO</name>
<protein>
    <submittedName>
        <fullName evidence="2">DUF6646 family protein</fullName>
    </submittedName>
</protein>
<evidence type="ECO:0000313" key="5">
    <source>
        <dbReference type="Proteomes" id="UP001390963"/>
    </source>
</evidence>
<evidence type="ECO:0000256" key="1">
    <source>
        <dbReference type="SAM" id="SignalP"/>
    </source>
</evidence>
<dbReference type="AlphaFoldDB" id="A0AB35YRQ4"/>
<keyword evidence="1" id="KW-0732">Signal</keyword>
<feature type="chain" id="PRO_5044258840" evidence="1">
    <location>
        <begin position="21"/>
        <end position="172"/>
    </location>
</feature>
<dbReference type="Proteomes" id="UP001390963">
    <property type="component" value="Unassembled WGS sequence"/>
</dbReference>
<keyword evidence="5" id="KW-1185">Reference proteome</keyword>
<dbReference type="EMBL" id="JAZBJM010000003">
    <property type="protein sequence ID" value="MEM0517907.1"/>
    <property type="molecule type" value="Genomic_DNA"/>
</dbReference>
<evidence type="ECO:0000313" key="2">
    <source>
        <dbReference type="EMBL" id="MEM0517907.1"/>
    </source>
</evidence>
<sequence>MKIAAIVFILLWVQVTFAQAYTGKGDVKFQIGANFQDNGTGIMGSVDFGVGENISLGLASTYLLGIDKIRNKSGEEEPFADFKDRFDFRARFNANLGNVINVDEYLDVYPGLYASLKNFGGHLGLRYFFTNGFGVFTEINIPISKYNTNMLTQAEKLHNQVSVSFGASFNIY</sequence>
<evidence type="ECO:0000313" key="3">
    <source>
        <dbReference type="EMBL" id="MEM0573161.1"/>
    </source>
</evidence>
<dbReference type="EMBL" id="JBANCF010000003">
    <property type="protein sequence ID" value="MEM0573161.1"/>
    <property type="molecule type" value="Genomic_DNA"/>
</dbReference>
<accession>A0AB35YRQ4</accession>
<dbReference type="RefSeq" id="WP_279449365.1">
    <property type="nucleotide sequence ID" value="NZ_JAZBJM010000003.1"/>
</dbReference>
<organism evidence="2 4">
    <name type="scientific">Aequorivita flava</name>
    <dbReference type="NCBI Taxonomy" id="3114371"/>
    <lineage>
        <taxon>Bacteria</taxon>
        <taxon>Pseudomonadati</taxon>
        <taxon>Bacteroidota</taxon>
        <taxon>Flavobacteriia</taxon>
        <taxon>Flavobacteriales</taxon>
        <taxon>Flavobacteriaceae</taxon>
        <taxon>Aequorivita</taxon>
    </lineage>
</organism>
<dbReference type="InterPro" id="IPR046588">
    <property type="entry name" value="DUF6646"/>
</dbReference>
<reference evidence="2 5" key="1">
    <citation type="submission" date="2024-01" db="EMBL/GenBank/DDBJ databases">
        <title>Aequorivita flavus sp. nov., isolated from deep-sea sediment.</title>
        <authorList>
            <person name="Chen X."/>
        </authorList>
    </citation>
    <scope>NUCLEOTIDE SEQUENCE</scope>
    <source>
        <strain evidence="2">MCCC 1A16923</strain>
        <strain evidence="3 5">MCCC 1A16935</strain>
    </source>
</reference>
<dbReference type="Proteomes" id="UP001388259">
    <property type="component" value="Unassembled WGS sequence"/>
</dbReference>
<gene>
    <name evidence="3" type="ORF">VZD24_06520</name>
    <name evidence="2" type="ORF">VZD85_06050</name>
</gene>
<feature type="signal peptide" evidence="1">
    <location>
        <begin position="1"/>
        <end position="20"/>
    </location>
</feature>
<proteinExistence type="predicted"/>
<dbReference type="Pfam" id="PF20351">
    <property type="entry name" value="DUF6646"/>
    <property type="match status" value="1"/>
</dbReference>